<keyword evidence="5" id="KW-0505">Motor protein</keyword>
<dbReference type="InterPro" id="IPR001752">
    <property type="entry name" value="Kinesin_motor_dom"/>
</dbReference>
<evidence type="ECO:0000313" key="8">
    <source>
        <dbReference type="Proteomes" id="UP000492821"/>
    </source>
</evidence>
<feature type="binding site" evidence="5">
    <location>
        <begin position="226"/>
        <end position="233"/>
    </location>
    <ligand>
        <name>ATP</name>
        <dbReference type="ChEBI" id="CHEBI:30616"/>
    </ligand>
</feature>
<dbReference type="PROSITE" id="PS50067">
    <property type="entry name" value="KINESIN_MOTOR_2"/>
    <property type="match status" value="1"/>
</dbReference>
<protein>
    <submittedName>
        <fullName evidence="9">Kinesin motor domain-containing protein</fullName>
    </submittedName>
</protein>
<dbReference type="Gene3D" id="3.40.850.10">
    <property type="entry name" value="Kinesin motor domain"/>
    <property type="match status" value="1"/>
</dbReference>
<dbReference type="InterPro" id="IPR036961">
    <property type="entry name" value="Kinesin_motor_dom_sf"/>
</dbReference>
<evidence type="ECO:0000256" key="5">
    <source>
        <dbReference type="PROSITE-ProRule" id="PRU00283"/>
    </source>
</evidence>
<dbReference type="Proteomes" id="UP000492821">
    <property type="component" value="Unassembled WGS sequence"/>
</dbReference>
<evidence type="ECO:0000256" key="6">
    <source>
        <dbReference type="SAM" id="MobiDB-lite"/>
    </source>
</evidence>
<dbReference type="GO" id="GO:0005874">
    <property type="term" value="C:microtubule"/>
    <property type="evidence" value="ECO:0007669"/>
    <property type="project" value="TreeGrafter"/>
</dbReference>
<feature type="domain" description="Kinesin motor" evidence="7">
    <location>
        <begin position="149"/>
        <end position="328"/>
    </location>
</feature>
<name>A0A7E4USX5_PANRE</name>
<dbReference type="GO" id="GO:0016887">
    <property type="term" value="F:ATP hydrolysis activity"/>
    <property type="evidence" value="ECO:0007669"/>
    <property type="project" value="TreeGrafter"/>
</dbReference>
<accession>A0A7E4USX5</accession>
<dbReference type="Pfam" id="PF00225">
    <property type="entry name" value="Kinesin"/>
    <property type="match status" value="1"/>
</dbReference>
<dbReference type="PANTHER" id="PTHR24115">
    <property type="entry name" value="KINESIN-RELATED"/>
    <property type="match status" value="1"/>
</dbReference>
<dbReference type="SUPFAM" id="SSF52540">
    <property type="entry name" value="P-loop containing nucleoside triphosphate hydrolases"/>
    <property type="match status" value="1"/>
</dbReference>
<dbReference type="GO" id="GO:0005871">
    <property type="term" value="C:kinesin complex"/>
    <property type="evidence" value="ECO:0007669"/>
    <property type="project" value="TreeGrafter"/>
</dbReference>
<keyword evidence="4" id="KW-0963">Cytoplasm</keyword>
<feature type="compositionally biased region" description="Basic and acidic residues" evidence="6">
    <location>
        <begin position="127"/>
        <end position="139"/>
    </location>
</feature>
<organism evidence="8 9">
    <name type="scientific">Panagrellus redivivus</name>
    <name type="common">Microworm</name>
    <dbReference type="NCBI Taxonomy" id="6233"/>
    <lineage>
        <taxon>Eukaryota</taxon>
        <taxon>Metazoa</taxon>
        <taxon>Ecdysozoa</taxon>
        <taxon>Nematoda</taxon>
        <taxon>Chromadorea</taxon>
        <taxon>Rhabditida</taxon>
        <taxon>Tylenchina</taxon>
        <taxon>Panagrolaimomorpha</taxon>
        <taxon>Panagrolaimoidea</taxon>
        <taxon>Panagrolaimidae</taxon>
        <taxon>Panagrellus</taxon>
    </lineage>
</organism>
<dbReference type="GO" id="GO:0008017">
    <property type="term" value="F:microtubule binding"/>
    <property type="evidence" value="ECO:0007669"/>
    <property type="project" value="InterPro"/>
</dbReference>
<keyword evidence="2 5" id="KW-0547">Nucleotide-binding</keyword>
<evidence type="ECO:0000256" key="4">
    <source>
        <dbReference type="ARBA" id="ARBA00023212"/>
    </source>
</evidence>
<comment type="similarity">
    <text evidence="5">Belongs to the TRAFAC class myosin-kinesin ATPase superfamily. Kinesin family.</text>
</comment>
<proteinExistence type="inferred from homology"/>
<reference evidence="8" key="1">
    <citation type="journal article" date="2013" name="Genetics">
        <title>The draft genome and transcriptome of Panagrellus redivivus are shaped by the harsh demands of a free-living lifestyle.</title>
        <authorList>
            <person name="Srinivasan J."/>
            <person name="Dillman A.R."/>
            <person name="Macchietto M.G."/>
            <person name="Heikkinen L."/>
            <person name="Lakso M."/>
            <person name="Fracchia K.M."/>
            <person name="Antoshechkin I."/>
            <person name="Mortazavi A."/>
            <person name="Wong G."/>
            <person name="Sternberg P.W."/>
        </authorList>
    </citation>
    <scope>NUCLEOTIDE SEQUENCE [LARGE SCALE GENOMIC DNA]</scope>
    <source>
        <strain evidence="8">MT8872</strain>
    </source>
</reference>
<sequence length="1176" mass="134220">MTPPPMERTHVHVGCCWGPEATTTAEEWVAARSSAQPWLGWPLAGSKANRSTSDKRCEKRPAVPRELNDSRAMSLCHKAGAVPWQIWPQGTDCAHFQQHKQWKHERRRKSATKEVTTSCLGRARSPAMRESEPSSHEPSDDSTFIPRTRLKTAVRICGHFKDDEFIKIGEETDHGVDVSVDGTETSVRVKKAFPTAATNHDIYNSLVKKAVDHCARGLDFYMVTYGSKGSGKTHYIFGLEQSMGVLRLFVEELQEKYHIDQVSDFVVGFSFFELNQYHVFDCLSDAKGPKFLRTRLHQPPVDTLTEYRIYTLHDLEELLHYGTLRRASFIAEFCESDTTSNVCACITVRRTIKDGEKERNLISRTYFFDLTGTPTKASETAELAKDLVSLHSVVKKVVLRCSPNFHLSTLVRFLEPFLLGKALGCVLGTLHPSDGHQKEAVDTLNFLWQLSKIMTVPEVHYDEDDREDIIFPKSYDPKICGDSWDQSMYACMLDPPEAPCLVEVFSDYSLSYWRPLGAFKATLKLLDKSALMEVSMASKTAPDVDIRPNYGVVEVNADTVERNSIEQAHHLDLIAINGTRFFLLLLNEAWTPLDLSRESVFMRYVRLVSRKAKEELNAQLKQETEADFLMLTNDIKKEVLTMNNEFYELKKSKDDPELDHEELAELADQLSSLRGEIENHTSLHQVVKETIDENLRKNVLNVDDYSDSAEVVRLRALVDNANSGLGHIGCHLISFSRNVFNSSGELCVRVYDHQKKLYANLGLKMFKKLYADFYDMYRRSQTPDLADQFNLQLYALDVPWFLTEETGKSTLLAEHVKNSIPVAATRRASSVAQLQDAFYKRKSVIARLSMGTRAMPDCEGEQFMHHVFSYMDNDVKAIESGEPFEMLLDALVELHNQFSIFRISENTTKESVQKKALIFYSICKFQDQIAAVNHLLRSYYFDTQKLDLCVHLDVAFEQLQSFESIFRTWARIIADTKQNCVPVVKSLHFVLANVERDLGSYAFSVGTYLPNPDNKYAAFKQVFTEGLLNAGDSFIQTLQGHIDREHLSVRVVKRILTAHLLRDLYKYVGNKTNFRKDFYLEVFRPVVSFYETTFGENYKHVASAKFVMIRNRIQKHFSTVVTKDIFDTFEKVIDTLKKQEDVEAAEDESLTGLHTCSTQMSTIEVPLRELNLSDCS</sequence>
<dbReference type="InterPro" id="IPR027417">
    <property type="entry name" value="P-loop_NTPase"/>
</dbReference>
<evidence type="ECO:0000256" key="2">
    <source>
        <dbReference type="ARBA" id="ARBA00022741"/>
    </source>
</evidence>
<evidence type="ECO:0000259" key="7">
    <source>
        <dbReference type="PROSITE" id="PS50067"/>
    </source>
</evidence>
<dbReference type="AlphaFoldDB" id="A0A7E4USX5"/>
<evidence type="ECO:0000256" key="3">
    <source>
        <dbReference type="ARBA" id="ARBA00022840"/>
    </source>
</evidence>
<keyword evidence="4" id="KW-0206">Cytoskeleton</keyword>
<feature type="region of interest" description="Disordered" evidence="6">
    <location>
        <begin position="42"/>
        <end position="64"/>
    </location>
</feature>
<dbReference type="GO" id="GO:0007018">
    <property type="term" value="P:microtubule-based movement"/>
    <property type="evidence" value="ECO:0007669"/>
    <property type="project" value="InterPro"/>
</dbReference>
<dbReference type="PANTHER" id="PTHR24115:SF546">
    <property type="entry name" value="KINESIN-LIKE PROTEIN KIF14"/>
    <property type="match status" value="1"/>
</dbReference>
<reference evidence="9" key="2">
    <citation type="submission" date="2020-10" db="UniProtKB">
        <authorList>
            <consortium name="WormBaseParasite"/>
        </authorList>
    </citation>
    <scope>IDENTIFICATION</scope>
</reference>
<dbReference type="WBParaSite" id="Pan_g12426.t1">
    <property type="protein sequence ID" value="Pan_g12426.t1"/>
    <property type="gene ID" value="Pan_g12426"/>
</dbReference>
<keyword evidence="8" id="KW-1185">Reference proteome</keyword>
<dbReference type="SMART" id="SM00129">
    <property type="entry name" value="KISc"/>
    <property type="match status" value="1"/>
</dbReference>
<feature type="compositionally biased region" description="Basic and acidic residues" evidence="6">
    <location>
        <begin position="52"/>
        <end position="64"/>
    </location>
</feature>
<dbReference type="InterPro" id="IPR027640">
    <property type="entry name" value="Kinesin-like_fam"/>
</dbReference>
<dbReference type="GO" id="GO:0005524">
    <property type="term" value="F:ATP binding"/>
    <property type="evidence" value="ECO:0007669"/>
    <property type="project" value="UniProtKB-UniRule"/>
</dbReference>
<dbReference type="GO" id="GO:0003777">
    <property type="term" value="F:microtubule motor activity"/>
    <property type="evidence" value="ECO:0007669"/>
    <property type="project" value="InterPro"/>
</dbReference>
<evidence type="ECO:0000313" key="9">
    <source>
        <dbReference type="WBParaSite" id="Pan_g12426.t1"/>
    </source>
</evidence>
<evidence type="ECO:0000256" key="1">
    <source>
        <dbReference type="ARBA" id="ARBA00004245"/>
    </source>
</evidence>
<keyword evidence="3 5" id="KW-0067">ATP-binding</keyword>
<feature type="region of interest" description="Disordered" evidence="6">
    <location>
        <begin position="104"/>
        <end position="144"/>
    </location>
</feature>
<comment type="subcellular location">
    <subcellularLocation>
        <location evidence="1">Cytoplasm</location>
        <location evidence="1">Cytoskeleton</location>
    </subcellularLocation>
</comment>